<proteinExistence type="predicted"/>
<accession>A0ABT5NQH5</accession>
<evidence type="ECO:0000313" key="2">
    <source>
        <dbReference type="Proteomes" id="UP001148203"/>
    </source>
</evidence>
<keyword evidence="2" id="KW-1185">Reference proteome</keyword>
<name>A0ABT5NQH5_9PSED</name>
<reference evidence="1 2" key="1">
    <citation type="submission" date="2022-05" db="EMBL/GenBank/DDBJ databases">
        <title>Novel Pseudomonas spp. Isolated from a Rainbow Trout Aquaculture Facility.</title>
        <authorList>
            <person name="Testerman T."/>
            <person name="Graf J."/>
        </authorList>
    </citation>
    <scope>NUCLEOTIDE SEQUENCE [LARGE SCALE GENOMIC DNA]</scope>
    <source>
        <strain evidence="1 2">ID681</strain>
    </source>
</reference>
<comment type="caution">
    <text evidence="1">The sequence shown here is derived from an EMBL/GenBank/DDBJ whole genome shotgun (WGS) entry which is preliminary data.</text>
</comment>
<dbReference type="RefSeq" id="WP_273911100.1">
    <property type="nucleotide sequence ID" value="NZ_JAMDGX010000037.1"/>
</dbReference>
<protein>
    <recommendedName>
        <fullName evidence="3">HNH endonuclease</fullName>
    </recommendedName>
</protein>
<dbReference type="EMBL" id="JAMDGY010000020">
    <property type="protein sequence ID" value="MDD0990426.1"/>
    <property type="molecule type" value="Genomic_DNA"/>
</dbReference>
<organism evidence="1 2">
    <name type="scientific">Pseudomonas fontis</name>
    <dbReference type="NCBI Taxonomy" id="2942633"/>
    <lineage>
        <taxon>Bacteria</taxon>
        <taxon>Pseudomonadati</taxon>
        <taxon>Pseudomonadota</taxon>
        <taxon>Gammaproteobacteria</taxon>
        <taxon>Pseudomonadales</taxon>
        <taxon>Pseudomonadaceae</taxon>
        <taxon>Pseudomonas</taxon>
    </lineage>
</organism>
<sequence length="211" mass="23454">MKLYLEGDRGKALCEHCQQLVATVYARRDVPFSDGHGEAKDILVGVCESCEAVVAVPPQSTPAIKASRKQQLISIEARLPAVYLDVLDAAMHLLAQEAGLQLRKLVLSYYFRVLAEHEAGAANLNTTHQSFIQALAQQRLARQLPLSRSMKRLSMKVNHFVAEDFEVLLQATRLSQTDLLKSVIAQIQQDVLEQGNPSIIEDLQRLTRVAL</sequence>
<evidence type="ECO:0000313" key="1">
    <source>
        <dbReference type="EMBL" id="MDD0990426.1"/>
    </source>
</evidence>
<dbReference type="Proteomes" id="UP001148203">
    <property type="component" value="Unassembled WGS sequence"/>
</dbReference>
<evidence type="ECO:0008006" key="3">
    <source>
        <dbReference type="Google" id="ProtNLM"/>
    </source>
</evidence>
<gene>
    <name evidence="1" type="ORF">M5G11_07725</name>
</gene>